<dbReference type="AlphaFoldDB" id="A0AAP0LP33"/>
<feature type="region of interest" description="Disordered" evidence="4">
    <location>
        <begin position="980"/>
        <end position="1000"/>
    </location>
</feature>
<evidence type="ECO:0000313" key="6">
    <source>
        <dbReference type="EMBL" id="KAK9181898.1"/>
    </source>
</evidence>
<dbReference type="InterPro" id="IPR044998">
    <property type="entry name" value="Timeless"/>
</dbReference>
<feature type="region of interest" description="Disordered" evidence="4">
    <location>
        <begin position="1063"/>
        <end position="1090"/>
    </location>
</feature>
<feature type="region of interest" description="Disordered" evidence="4">
    <location>
        <begin position="581"/>
        <end position="608"/>
    </location>
</feature>
<organism evidence="6 7">
    <name type="scientific">Citrus x changshan-huyou</name>
    <dbReference type="NCBI Taxonomy" id="2935761"/>
    <lineage>
        <taxon>Eukaryota</taxon>
        <taxon>Viridiplantae</taxon>
        <taxon>Streptophyta</taxon>
        <taxon>Embryophyta</taxon>
        <taxon>Tracheophyta</taxon>
        <taxon>Spermatophyta</taxon>
        <taxon>Magnoliopsida</taxon>
        <taxon>eudicotyledons</taxon>
        <taxon>Gunneridae</taxon>
        <taxon>Pentapetalae</taxon>
        <taxon>rosids</taxon>
        <taxon>malvids</taxon>
        <taxon>Sapindales</taxon>
        <taxon>Rutaceae</taxon>
        <taxon>Aurantioideae</taxon>
        <taxon>Citrus</taxon>
    </lineage>
</organism>
<feature type="compositionally biased region" description="Basic and acidic residues" evidence="4">
    <location>
        <begin position="673"/>
        <end position="684"/>
    </location>
</feature>
<dbReference type="InterPro" id="IPR006906">
    <property type="entry name" value="Timeless_N"/>
</dbReference>
<dbReference type="GO" id="GO:0031298">
    <property type="term" value="C:replication fork protection complex"/>
    <property type="evidence" value="ECO:0007669"/>
    <property type="project" value="TreeGrafter"/>
</dbReference>
<evidence type="ECO:0000256" key="3">
    <source>
        <dbReference type="ARBA" id="ARBA00023306"/>
    </source>
</evidence>
<comment type="subcellular location">
    <subcellularLocation>
        <location evidence="1">Nucleus</location>
    </subcellularLocation>
</comment>
<keyword evidence="7" id="KW-1185">Reference proteome</keyword>
<dbReference type="GO" id="GO:0003677">
    <property type="term" value="F:DNA binding"/>
    <property type="evidence" value="ECO:0007669"/>
    <property type="project" value="TreeGrafter"/>
</dbReference>
<evidence type="ECO:0000256" key="4">
    <source>
        <dbReference type="SAM" id="MobiDB-lite"/>
    </source>
</evidence>
<protein>
    <recommendedName>
        <fullName evidence="5">Timeless N-terminal domain-containing protein</fullName>
    </recommendedName>
</protein>
<feature type="compositionally biased region" description="Polar residues" evidence="4">
    <location>
        <begin position="688"/>
        <end position="699"/>
    </location>
</feature>
<keyword evidence="3" id="KW-0131">Cell cycle</keyword>
<dbReference type="GO" id="GO:0043111">
    <property type="term" value="P:replication fork arrest"/>
    <property type="evidence" value="ECO:0007669"/>
    <property type="project" value="TreeGrafter"/>
</dbReference>
<proteinExistence type="predicted"/>
<sequence length="1267" mass="142974">METEGLSVICAGLGIIEEDEKGNRIGYSKGEQCSENLKDLLRFLRRDDPQKREVFKQVCKWSIVSKDLIPIIEHCQDDRNLVLNSVKVLVFLTMPIESSSNDIPQQIEYLWGLKSAITCSDTVAVIVSLLEGPLENLEREAFTEDDWKLVQLVLTLFRNILAVQDIPLQQKAGGSAIQYVSLRDRFLELLFNESVMDIIIVITQHVCGSCGYFRQDNLLLLEIFHYIFMGQDPELIAKAHQRGSKTDGDTKDPLDSLKSIIAEEQEKRRLSRLHNLVRHSQFSGTFARLTIDGSKAVFKGNPASASHNPIIKPHKGQKGMSKKIMWDQGSLPSTKDNVLELLYDFLNQFLSGSYNVLMQSIQEDIEKEVPAIQSSDIISFFRVAQFLVSFQHHKIAFSKPALEKEALEASTTEFADSTLFKGNICGPIASTMDESMFKLVISKWQDASEDLKKTNNYKFMSAAVLYDSAVQGIDLFLEFRLRPLPTSSNVLCTGFSFLQIRMLDLVLKSLPEDSKESQTARILLYKLFYDQTDQGLTQFLLNLIKMLDTHKQPKSDLADLVEMIYVLVRLTENLQARGALRVSRKSRKGRKKGTVKGNKETENELSGNHATIHNENCISNSGDLANSCIPQKEIVTDATSDGKEDAGIPFKVDDHEIAVQERGNLGGSQLQMDSRKSDHAENDHYCSTGDSSGDEQPTATNEVDFKVSTFLSAFANSGIIQKLCWLLKFYKSNSNRTNHYIICMLRRITDDLELSPMLYQLSLLTVFYDILAEQKSCPSKEYENIVDFLTRLVRKMLKKMKNQPLLFVEILFWKNRRECHYINAEYLLHELGNAKKQSGAWGNVSEIGDTGSSQAKGWARRSIADALGEDEADVIISHEFGYPNEEQEGITSDSNSEIDGKENSNHRMTSMKEESEKVSKRKRRLVLDEEWDMKIKDLYEKFKDDRNCSRRIAESLDPDGKVSAAQVSNKLKQLGVKVAPKRRGPYSGETSTAGPDQHEKDQCVMETKTSLHNSNDLEGSSLRHPQFKHHKRCSYMIANALDAGNKFTAAQVSRKLKQLDLRAGPLKKSKTDMHLRDEEPNDSAIDKLHDSDQETLLSFRKRSKHSGRLFHEESQVKNLKRRLSDGSDDETLSSVLKKSRKHLAEAEDDRLQTETVWNEESNDDTAVFITKHTMERDGCDQSSVIDVARTGEVISASHISLEGTSEAELIDSKTLGVSHVNNEDDMEHQLMDDDFADSGGDAAAGGLMRSSVSRRKLRMVIDPEDDD</sequence>
<evidence type="ECO:0000259" key="5">
    <source>
        <dbReference type="Pfam" id="PF04821"/>
    </source>
</evidence>
<dbReference type="PANTHER" id="PTHR22940:SF4">
    <property type="entry name" value="PROTEIN TIMELESS HOMOLOG"/>
    <property type="match status" value="1"/>
</dbReference>
<accession>A0AAP0LP33</accession>
<dbReference type="Pfam" id="PF04821">
    <property type="entry name" value="TIMELESS"/>
    <property type="match status" value="1"/>
</dbReference>
<dbReference type="PANTHER" id="PTHR22940">
    <property type="entry name" value="TIMEOUT/TIMELESS-2"/>
    <property type="match status" value="1"/>
</dbReference>
<keyword evidence="2" id="KW-0539">Nucleus</keyword>
<feature type="domain" description="Timeless N-terminal" evidence="5">
    <location>
        <begin position="27"/>
        <end position="286"/>
    </location>
</feature>
<evidence type="ECO:0000256" key="2">
    <source>
        <dbReference type="ARBA" id="ARBA00023242"/>
    </source>
</evidence>
<dbReference type="Proteomes" id="UP001428341">
    <property type="component" value="Unassembled WGS sequence"/>
</dbReference>
<name>A0AAP0LP33_9ROSI</name>
<feature type="region of interest" description="Disordered" evidence="4">
    <location>
        <begin position="885"/>
        <end position="917"/>
    </location>
</feature>
<dbReference type="EMBL" id="JBCGBO010000024">
    <property type="protein sequence ID" value="KAK9181898.1"/>
    <property type="molecule type" value="Genomic_DNA"/>
</dbReference>
<feature type="compositionally biased region" description="Basic and acidic residues" evidence="4">
    <location>
        <begin position="898"/>
        <end position="917"/>
    </location>
</feature>
<dbReference type="GO" id="GO:0000076">
    <property type="term" value="P:DNA replication checkpoint signaling"/>
    <property type="evidence" value="ECO:0007669"/>
    <property type="project" value="TreeGrafter"/>
</dbReference>
<reference evidence="6 7" key="1">
    <citation type="submission" date="2024-05" db="EMBL/GenBank/DDBJ databases">
        <title>Haplotype-resolved chromosome-level genome assembly of Huyou (Citrus changshanensis).</title>
        <authorList>
            <person name="Miao C."/>
            <person name="Chen W."/>
            <person name="Wu Y."/>
            <person name="Wang L."/>
            <person name="Zhao S."/>
            <person name="Grierson D."/>
            <person name="Xu C."/>
            <person name="Chen K."/>
        </authorList>
    </citation>
    <scope>NUCLEOTIDE SEQUENCE [LARGE SCALE GENOMIC DNA]</scope>
    <source>
        <strain evidence="6">01-14</strain>
        <tissue evidence="6">Leaf</tissue>
    </source>
</reference>
<comment type="caution">
    <text evidence="6">The sequence shown here is derived from an EMBL/GenBank/DDBJ whole genome shotgun (WGS) entry which is preliminary data.</text>
</comment>
<evidence type="ECO:0000313" key="7">
    <source>
        <dbReference type="Proteomes" id="UP001428341"/>
    </source>
</evidence>
<feature type="compositionally biased region" description="Basic residues" evidence="4">
    <location>
        <begin position="582"/>
        <end position="594"/>
    </location>
</feature>
<evidence type="ECO:0000256" key="1">
    <source>
        <dbReference type="ARBA" id="ARBA00004123"/>
    </source>
</evidence>
<gene>
    <name evidence="6" type="ORF">WN944_025039</name>
</gene>
<feature type="compositionally biased region" description="Basic and acidic residues" evidence="4">
    <location>
        <begin position="1069"/>
        <end position="1090"/>
    </location>
</feature>
<dbReference type="GO" id="GO:0006281">
    <property type="term" value="P:DNA repair"/>
    <property type="evidence" value="ECO:0007669"/>
    <property type="project" value="TreeGrafter"/>
</dbReference>
<feature type="region of interest" description="Disordered" evidence="4">
    <location>
        <begin position="662"/>
        <end position="699"/>
    </location>
</feature>